<dbReference type="InterPro" id="IPR002100">
    <property type="entry name" value="TF_MADSbox"/>
</dbReference>
<evidence type="ECO:0000313" key="9">
    <source>
        <dbReference type="Proteomes" id="UP000233837"/>
    </source>
</evidence>
<dbReference type="FunFam" id="3.40.1810.10:FF:000024">
    <property type="entry name" value="Agamous-like MADS-box protein AGL80"/>
    <property type="match status" value="1"/>
</dbReference>
<feature type="coiled-coil region" evidence="6">
    <location>
        <begin position="80"/>
        <end position="151"/>
    </location>
</feature>
<dbReference type="SUPFAM" id="SSF55455">
    <property type="entry name" value="SRF-like"/>
    <property type="match status" value="1"/>
</dbReference>
<dbReference type="GO" id="GO:0005634">
    <property type="term" value="C:nucleus"/>
    <property type="evidence" value="ECO:0007669"/>
    <property type="project" value="UniProtKB-SubCell"/>
</dbReference>
<dbReference type="InterPro" id="IPR050142">
    <property type="entry name" value="MADS-box/MEF2_TF"/>
</dbReference>
<keyword evidence="6" id="KW-0175">Coiled coil</keyword>
<evidence type="ECO:0000256" key="3">
    <source>
        <dbReference type="ARBA" id="ARBA00023125"/>
    </source>
</evidence>
<keyword evidence="2" id="KW-0805">Transcription regulation</keyword>
<accession>A0A2I0WBK6</accession>
<dbReference type="EMBL" id="KZ502791">
    <property type="protein sequence ID" value="PKU73045.1"/>
    <property type="molecule type" value="Genomic_DNA"/>
</dbReference>
<evidence type="ECO:0000256" key="2">
    <source>
        <dbReference type="ARBA" id="ARBA00023015"/>
    </source>
</evidence>
<dbReference type="STRING" id="906689.A0A2I0WBK6"/>
<dbReference type="PANTHER" id="PTHR48019">
    <property type="entry name" value="SERUM RESPONSE FACTOR HOMOLOG"/>
    <property type="match status" value="1"/>
</dbReference>
<keyword evidence="5" id="KW-0539">Nucleus</keyword>
<keyword evidence="3" id="KW-0238">DNA-binding</keyword>
<dbReference type="GO" id="GO:0000987">
    <property type="term" value="F:cis-regulatory region sequence-specific DNA binding"/>
    <property type="evidence" value="ECO:0007669"/>
    <property type="project" value="InterPro"/>
</dbReference>
<evidence type="ECO:0000256" key="4">
    <source>
        <dbReference type="ARBA" id="ARBA00023163"/>
    </source>
</evidence>
<dbReference type="SMART" id="SM00432">
    <property type="entry name" value="MADS"/>
    <property type="match status" value="1"/>
</dbReference>
<dbReference type="AlphaFoldDB" id="A0A2I0WBK6"/>
<evidence type="ECO:0000259" key="7">
    <source>
        <dbReference type="PROSITE" id="PS50066"/>
    </source>
</evidence>
<proteinExistence type="predicted"/>
<name>A0A2I0WBK6_9ASPA</name>
<dbReference type="InterPro" id="IPR033897">
    <property type="entry name" value="SRF-like_MADS-box"/>
</dbReference>
<comment type="subcellular location">
    <subcellularLocation>
        <location evidence="1">Nucleus</location>
    </subcellularLocation>
</comment>
<dbReference type="PRINTS" id="PR00404">
    <property type="entry name" value="MADSDOMAIN"/>
</dbReference>
<feature type="domain" description="MADS-box" evidence="7">
    <location>
        <begin position="1"/>
        <end position="49"/>
    </location>
</feature>
<evidence type="ECO:0000256" key="6">
    <source>
        <dbReference type="SAM" id="Coils"/>
    </source>
</evidence>
<keyword evidence="9" id="KW-1185">Reference proteome</keyword>
<reference evidence="8 9" key="1">
    <citation type="journal article" date="2016" name="Sci. Rep.">
        <title>The Dendrobium catenatum Lindl. genome sequence provides insights into polysaccharide synthase, floral development and adaptive evolution.</title>
        <authorList>
            <person name="Zhang G.Q."/>
            <person name="Xu Q."/>
            <person name="Bian C."/>
            <person name="Tsai W.C."/>
            <person name="Yeh C.M."/>
            <person name="Liu K.W."/>
            <person name="Yoshida K."/>
            <person name="Zhang L.S."/>
            <person name="Chang S.B."/>
            <person name="Chen F."/>
            <person name="Shi Y."/>
            <person name="Su Y.Y."/>
            <person name="Zhang Y.Q."/>
            <person name="Chen L.J."/>
            <person name="Yin Y."/>
            <person name="Lin M."/>
            <person name="Huang H."/>
            <person name="Deng H."/>
            <person name="Wang Z.W."/>
            <person name="Zhu S.L."/>
            <person name="Zhao X."/>
            <person name="Deng C."/>
            <person name="Niu S.C."/>
            <person name="Huang J."/>
            <person name="Wang M."/>
            <person name="Liu G.H."/>
            <person name="Yang H.J."/>
            <person name="Xiao X.J."/>
            <person name="Hsiao Y.Y."/>
            <person name="Wu W.L."/>
            <person name="Chen Y.Y."/>
            <person name="Mitsuda N."/>
            <person name="Ohme-Takagi M."/>
            <person name="Luo Y.B."/>
            <person name="Van de Peer Y."/>
            <person name="Liu Z.J."/>
        </authorList>
    </citation>
    <scope>NUCLEOTIDE SEQUENCE [LARGE SCALE GENOMIC DNA]</scope>
    <source>
        <tissue evidence="8">The whole plant</tissue>
    </source>
</reference>
<organism evidence="8 9">
    <name type="scientific">Dendrobium catenatum</name>
    <dbReference type="NCBI Taxonomy" id="906689"/>
    <lineage>
        <taxon>Eukaryota</taxon>
        <taxon>Viridiplantae</taxon>
        <taxon>Streptophyta</taxon>
        <taxon>Embryophyta</taxon>
        <taxon>Tracheophyta</taxon>
        <taxon>Spermatophyta</taxon>
        <taxon>Magnoliopsida</taxon>
        <taxon>Liliopsida</taxon>
        <taxon>Asparagales</taxon>
        <taxon>Orchidaceae</taxon>
        <taxon>Epidendroideae</taxon>
        <taxon>Malaxideae</taxon>
        <taxon>Dendrobiinae</taxon>
        <taxon>Dendrobium</taxon>
    </lineage>
</organism>
<evidence type="ECO:0000313" key="8">
    <source>
        <dbReference type="EMBL" id="PKU73045.1"/>
    </source>
</evidence>
<dbReference type="PROSITE" id="PS50066">
    <property type="entry name" value="MADS_BOX_2"/>
    <property type="match status" value="1"/>
</dbReference>
<evidence type="ECO:0000256" key="1">
    <source>
        <dbReference type="ARBA" id="ARBA00004123"/>
    </source>
</evidence>
<sequence>MARKKVTLAYINNDATRRATLKKRRRGLLKKVNELSILCGVSACAVVYSPQTEQPEVFPSVEEAKRILTDLTNMPEIDKNKKMVNQRSFLEQRLVKLSQQVLRLEHENKELSTTVCLRQCLAGRPVDSLSKEEADDMLDLVNRKLNALQVRMHQLGPLMLPPVMMEDMDVKVGGIGYQGVEIEEMREYEWIAGNGGVGVGGVEEVMGGGGGSGGGGGEGAELMEALTLSSLASREREIAFDADVSSLCLPSSLLLLPPSGFVASSTPLKPTSDGLWTVDTGRTINIQQDIRYSTFFVFLL</sequence>
<reference evidence="8 9" key="2">
    <citation type="journal article" date="2017" name="Nature">
        <title>The Apostasia genome and the evolution of orchids.</title>
        <authorList>
            <person name="Zhang G.Q."/>
            <person name="Liu K.W."/>
            <person name="Li Z."/>
            <person name="Lohaus R."/>
            <person name="Hsiao Y.Y."/>
            <person name="Niu S.C."/>
            <person name="Wang J.Y."/>
            <person name="Lin Y.C."/>
            <person name="Xu Q."/>
            <person name="Chen L.J."/>
            <person name="Yoshida K."/>
            <person name="Fujiwara S."/>
            <person name="Wang Z.W."/>
            <person name="Zhang Y.Q."/>
            <person name="Mitsuda N."/>
            <person name="Wang M."/>
            <person name="Liu G.H."/>
            <person name="Pecoraro L."/>
            <person name="Huang H.X."/>
            <person name="Xiao X.J."/>
            <person name="Lin M."/>
            <person name="Wu X.Y."/>
            <person name="Wu W.L."/>
            <person name="Chen Y.Y."/>
            <person name="Chang S.B."/>
            <person name="Sakamoto S."/>
            <person name="Ohme-Takagi M."/>
            <person name="Yagi M."/>
            <person name="Zeng S.J."/>
            <person name="Shen C.Y."/>
            <person name="Yeh C.M."/>
            <person name="Luo Y.B."/>
            <person name="Tsai W.C."/>
            <person name="Van de Peer Y."/>
            <person name="Liu Z.J."/>
        </authorList>
    </citation>
    <scope>NUCLEOTIDE SEQUENCE [LARGE SCALE GENOMIC DNA]</scope>
    <source>
        <tissue evidence="8">The whole plant</tissue>
    </source>
</reference>
<gene>
    <name evidence="8" type="primary">AGL80</name>
    <name evidence="8" type="ORF">MA16_Dca019248</name>
</gene>
<evidence type="ECO:0000256" key="5">
    <source>
        <dbReference type="ARBA" id="ARBA00023242"/>
    </source>
</evidence>
<dbReference type="GO" id="GO:0045944">
    <property type="term" value="P:positive regulation of transcription by RNA polymerase II"/>
    <property type="evidence" value="ECO:0007669"/>
    <property type="project" value="InterPro"/>
</dbReference>
<dbReference type="Pfam" id="PF00319">
    <property type="entry name" value="SRF-TF"/>
    <property type="match status" value="1"/>
</dbReference>
<dbReference type="Gene3D" id="3.40.1810.10">
    <property type="entry name" value="Transcription factor, MADS-box"/>
    <property type="match status" value="1"/>
</dbReference>
<dbReference type="GO" id="GO:0000981">
    <property type="term" value="F:DNA-binding transcription factor activity, RNA polymerase II-specific"/>
    <property type="evidence" value="ECO:0007669"/>
    <property type="project" value="InterPro"/>
</dbReference>
<dbReference type="InterPro" id="IPR036879">
    <property type="entry name" value="TF_MADSbox_sf"/>
</dbReference>
<protein>
    <submittedName>
        <fullName evidence="8">Agamous-like MADS-box protein AGL80</fullName>
    </submittedName>
</protein>
<keyword evidence="4" id="KW-0804">Transcription</keyword>
<dbReference type="Proteomes" id="UP000233837">
    <property type="component" value="Unassembled WGS sequence"/>
</dbReference>
<dbReference type="CDD" id="cd00266">
    <property type="entry name" value="MADS_SRF_like"/>
    <property type="match status" value="1"/>
</dbReference>
<dbReference type="GO" id="GO:0046983">
    <property type="term" value="F:protein dimerization activity"/>
    <property type="evidence" value="ECO:0007669"/>
    <property type="project" value="InterPro"/>
</dbReference>